<dbReference type="EMBL" id="FNUC01000003">
    <property type="protein sequence ID" value="SEE89762.1"/>
    <property type="molecule type" value="Genomic_DNA"/>
</dbReference>
<protein>
    <submittedName>
        <fullName evidence="1">Uncharacterized protein</fullName>
    </submittedName>
</protein>
<evidence type="ECO:0000313" key="1">
    <source>
        <dbReference type="EMBL" id="SEE89762.1"/>
    </source>
</evidence>
<sequence length="129" mass="14322">MTHLPVALGATCDLHQTSDDGRTVSFSVSEFVELEGARRVVLRGDLGFTAGWNSPAPIWTSYTEESLTQDVLNVVLPDEDGTGEDHPWDWLAELARGRGVVVTADQLRRLPYEVELTDRVRRLISTGRT</sequence>
<reference evidence="2" key="1">
    <citation type="submission" date="2016-10" db="EMBL/GenBank/DDBJ databases">
        <authorList>
            <person name="Varghese N."/>
            <person name="Submissions S."/>
        </authorList>
    </citation>
    <scope>NUCLEOTIDE SEQUENCE [LARGE SCALE GENOMIC DNA]</scope>
    <source>
        <strain evidence="2">DSM 45237</strain>
    </source>
</reference>
<dbReference type="AlphaFoldDB" id="A0A1H5MK56"/>
<evidence type="ECO:0000313" key="2">
    <source>
        <dbReference type="Proteomes" id="UP000181980"/>
    </source>
</evidence>
<dbReference type="OrthoDB" id="3693162at2"/>
<gene>
    <name evidence="1" type="ORF">SAMN04488561_3237</name>
</gene>
<organism evidence="1 2">
    <name type="scientific">Jiangella alba</name>
    <dbReference type="NCBI Taxonomy" id="561176"/>
    <lineage>
        <taxon>Bacteria</taxon>
        <taxon>Bacillati</taxon>
        <taxon>Actinomycetota</taxon>
        <taxon>Actinomycetes</taxon>
        <taxon>Jiangellales</taxon>
        <taxon>Jiangellaceae</taxon>
        <taxon>Jiangella</taxon>
    </lineage>
</organism>
<dbReference type="RefSeq" id="WP_069111706.1">
    <property type="nucleotide sequence ID" value="NZ_FNUC01000003.1"/>
</dbReference>
<proteinExistence type="predicted"/>
<accession>A0A1H5MK56</accession>
<keyword evidence="2" id="KW-1185">Reference proteome</keyword>
<dbReference type="Proteomes" id="UP000181980">
    <property type="component" value="Unassembled WGS sequence"/>
</dbReference>
<name>A0A1H5MK56_9ACTN</name>